<keyword evidence="2" id="KW-0812">Transmembrane</keyword>
<feature type="region of interest" description="Disordered" evidence="1">
    <location>
        <begin position="43"/>
        <end position="116"/>
    </location>
</feature>
<keyword evidence="4" id="KW-1185">Reference proteome</keyword>
<sequence>MVGRPTARGERAQLILVGAIALAFLIFGIVVVFNSAIYSQAAGQDGTVERAGEPPVVETEVEEGVRSVVRSVNADRNTTIERNDSNGSTNGSEGGNETENGSNGAVSQSENTSETVEQVDGNLTAFEGHYRNATAASRPVLANVNLSANDSNVGTIVHQDEFEDLAGNESRLVLNGTSEPYDVERFELTLNASEFEGLTVELGTQDDVEFGRNAENVTVSMGSNECELDPAAGVDENSTVTIDLLGGETDEGCLDDLGFEEEVTSVTFANGTGAIGTFELVVDAEEIDSEFAFGPAVLSVKADLTYESDELTYVREREIDVYGDEP</sequence>
<reference evidence="3 4" key="1">
    <citation type="journal article" date="2019" name="Int. J. Syst. Evol. Microbiol.">
        <title>The Global Catalogue of Microorganisms (GCM) 10K type strain sequencing project: providing services to taxonomists for standard genome sequencing and annotation.</title>
        <authorList>
            <consortium name="The Broad Institute Genomics Platform"/>
            <consortium name="The Broad Institute Genome Sequencing Center for Infectious Disease"/>
            <person name="Wu L."/>
            <person name="Ma J."/>
        </authorList>
    </citation>
    <scope>NUCLEOTIDE SEQUENCE [LARGE SCALE GENOMIC DNA]</scope>
    <source>
        <strain evidence="3 4">CGMCC 1.15824</strain>
    </source>
</reference>
<keyword evidence="2" id="KW-1133">Transmembrane helix</keyword>
<protein>
    <submittedName>
        <fullName evidence="3">Uncharacterized protein</fullName>
    </submittedName>
</protein>
<comment type="caution">
    <text evidence="3">The sequence shown here is derived from an EMBL/GenBank/DDBJ whole genome shotgun (WGS) entry which is preliminary data.</text>
</comment>
<proteinExistence type="predicted"/>
<feature type="compositionally biased region" description="Low complexity" evidence="1">
    <location>
        <begin position="85"/>
        <end position="104"/>
    </location>
</feature>
<dbReference type="RefSeq" id="WP_224828081.1">
    <property type="nucleotide sequence ID" value="NZ_JAIVEF010000003.1"/>
</dbReference>
<accession>A0ABD5QBX3</accession>
<keyword evidence="2" id="KW-0472">Membrane</keyword>
<evidence type="ECO:0000256" key="1">
    <source>
        <dbReference type="SAM" id="MobiDB-lite"/>
    </source>
</evidence>
<feature type="transmembrane region" description="Helical" evidence="2">
    <location>
        <begin position="12"/>
        <end position="33"/>
    </location>
</feature>
<dbReference type="Proteomes" id="UP001595925">
    <property type="component" value="Unassembled WGS sequence"/>
</dbReference>
<evidence type="ECO:0000313" key="4">
    <source>
        <dbReference type="Proteomes" id="UP001595925"/>
    </source>
</evidence>
<organism evidence="3 4">
    <name type="scientific">Saliphagus infecundisoli</name>
    <dbReference type="NCBI Taxonomy" id="1849069"/>
    <lineage>
        <taxon>Archaea</taxon>
        <taxon>Methanobacteriati</taxon>
        <taxon>Methanobacteriota</taxon>
        <taxon>Stenosarchaea group</taxon>
        <taxon>Halobacteria</taxon>
        <taxon>Halobacteriales</taxon>
        <taxon>Natrialbaceae</taxon>
        <taxon>Saliphagus</taxon>
    </lineage>
</organism>
<evidence type="ECO:0000256" key="2">
    <source>
        <dbReference type="SAM" id="Phobius"/>
    </source>
</evidence>
<dbReference type="EMBL" id="JBHSJG010000005">
    <property type="protein sequence ID" value="MFC4986619.1"/>
    <property type="molecule type" value="Genomic_DNA"/>
</dbReference>
<feature type="compositionally biased region" description="Polar residues" evidence="1">
    <location>
        <begin position="105"/>
        <end position="116"/>
    </location>
</feature>
<name>A0ABD5QBX3_9EURY</name>
<gene>
    <name evidence="3" type="ORF">ACFPFO_02260</name>
</gene>
<evidence type="ECO:0000313" key="3">
    <source>
        <dbReference type="EMBL" id="MFC4986619.1"/>
    </source>
</evidence>
<dbReference type="AlphaFoldDB" id="A0ABD5QBX3"/>